<name>A0ABW3VG06_9PSEU</name>
<protein>
    <recommendedName>
        <fullName evidence="1">Extradiol ring-cleavage dioxygenase class III enzyme subunit B domain-containing protein</fullName>
    </recommendedName>
</protein>
<proteinExistence type="predicted"/>
<reference evidence="3" key="1">
    <citation type="journal article" date="2019" name="Int. J. Syst. Evol. Microbiol.">
        <title>The Global Catalogue of Microorganisms (GCM) 10K type strain sequencing project: providing services to taxonomists for standard genome sequencing and annotation.</title>
        <authorList>
            <consortium name="The Broad Institute Genomics Platform"/>
            <consortium name="The Broad Institute Genome Sequencing Center for Infectious Disease"/>
            <person name="Wu L."/>
            <person name="Ma J."/>
        </authorList>
    </citation>
    <scope>NUCLEOTIDE SEQUENCE [LARGE SCALE GENOMIC DNA]</scope>
    <source>
        <strain evidence="3">CCUG 49018</strain>
    </source>
</reference>
<feature type="domain" description="Extradiol ring-cleavage dioxygenase class III enzyme subunit B" evidence="1">
    <location>
        <begin position="9"/>
        <end position="271"/>
    </location>
</feature>
<gene>
    <name evidence="2" type="ORF">ACFQ34_12235</name>
</gene>
<keyword evidence="3" id="KW-1185">Reference proteome</keyword>
<evidence type="ECO:0000259" key="1">
    <source>
        <dbReference type="Pfam" id="PF02900"/>
    </source>
</evidence>
<dbReference type="SUPFAM" id="SSF53213">
    <property type="entry name" value="LigB-like"/>
    <property type="match status" value="1"/>
</dbReference>
<comment type="caution">
    <text evidence="2">The sequence shown here is derived from an EMBL/GenBank/DDBJ whole genome shotgun (WGS) entry which is preliminary data.</text>
</comment>
<sequence length="289" mass="30276">MSNSPTRAFVCVSHSPLMSLPGADAFGHGYRAAIEDAKVFIADFDPEVVVLFGPDHMNLLTGIRPPFTTVLSGRTQPEFDIPEFDLNVDLGVASAMCEGLLARDVDVAVGEKVAVDHGLGLTLVQLFAKPADIPLVPVVMNAIGYPLVPLGRARAFGAAAGEALAGRPERILFVGTGGLSHNPPFPAPEPGATRLGPEERAESLADAPRFIDPEWDNEVLARLAAADGSWFDALGQADLDPRGSGANELRTWLAAWGAAGRPPATTTAYEAVEKWITGMGVAFGLAASA</sequence>
<dbReference type="EMBL" id="JBHTMB010000107">
    <property type="protein sequence ID" value="MFD1234054.1"/>
    <property type="molecule type" value="Genomic_DNA"/>
</dbReference>
<evidence type="ECO:0000313" key="2">
    <source>
        <dbReference type="EMBL" id="MFD1234054.1"/>
    </source>
</evidence>
<accession>A0ABW3VG06</accession>
<dbReference type="RefSeq" id="WP_379652939.1">
    <property type="nucleotide sequence ID" value="NZ_JBHTMB010000107.1"/>
</dbReference>
<dbReference type="Pfam" id="PF02900">
    <property type="entry name" value="LigB"/>
    <property type="match status" value="1"/>
</dbReference>
<dbReference type="Gene3D" id="3.40.830.10">
    <property type="entry name" value="LigB-like"/>
    <property type="match status" value="1"/>
</dbReference>
<dbReference type="Proteomes" id="UP001597182">
    <property type="component" value="Unassembled WGS sequence"/>
</dbReference>
<organism evidence="2 3">
    <name type="scientific">Pseudonocardia benzenivorans</name>
    <dbReference type="NCBI Taxonomy" id="228005"/>
    <lineage>
        <taxon>Bacteria</taxon>
        <taxon>Bacillati</taxon>
        <taxon>Actinomycetota</taxon>
        <taxon>Actinomycetes</taxon>
        <taxon>Pseudonocardiales</taxon>
        <taxon>Pseudonocardiaceae</taxon>
        <taxon>Pseudonocardia</taxon>
    </lineage>
</organism>
<evidence type="ECO:0000313" key="3">
    <source>
        <dbReference type="Proteomes" id="UP001597182"/>
    </source>
</evidence>
<dbReference type="InterPro" id="IPR004183">
    <property type="entry name" value="Xdiol_dOase_suB"/>
</dbReference>